<dbReference type="AlphaFoldDB" id="A0A0K2UR53"/>
<evidence type="ECO:0000313" key="1">
    <source>
        <dbReference type="EMBL" id="CDW40550.1"/>
    </source>
</evidence>
<protein>
    <submittedName>
        <fullName evidence="1">Uncharacterized protein</fullName>
    </submittedName>
</protein>
<proteinExistence type="predicted"/>
<accession>A0A0K2UR53</accession>
<name>A0A0K2UR53_LEPSM</name>
<organism evidence="1">
    <name type="scientific">Lepeophtheirus salmonis</name>
    <name type="common">Salmon louse</name>
    <name type="synonym">Caligus salmonis</name>
    <dbReference type="NCBI Taxonomy" id="72036"/>
    <lineage>
        <taxon>Eukaryota</taxon>
        <taxon>Metazoa</taxon>
        <taxon>Ecdysozoa</taxon>
        <taxon>Arthropoda</taxon>
        <taxon>Crustacea</taxon>
        <taxon>Multicrustacea</taxon>
        <taxon>Hexanauplia</taxon>
        <taxon>Copepoda</taxon>
        <taxon>Siphonostomatoida</taxon>
        <taxon>Caligidae</taxon>
        <taxon>Lepeophtheirus</taxon>
    </lineage>
</organism>
<sequence length="30" mass="3317">MLNMSHDVILLLEGTSFSEQALAASTYFIN</sequence>
<reference evidence="1" key="1">
    <citation type="submission" date="2014-05" db="EMBL/GenBank/DDBJ databases">
        <authorList>
            <person name="Chronopoulou M."/>
        </authorList>
    </citation>
    <scope>NUCLEOTIDE SEQUENCE</scope>
    <source>
        <tissue evidence="1">Whole organism</tissue>
    </source>
</reference>
<dbReference type="EMBL" id="HACA01023189">
    <property type="protein sequence ID" value="CDW40550.1"/>
    <property type="molecule type" value="Transcribed_RNA"/>
</dbReference>